<feature type="domain" description="Complex 1 LYR protein" evidence="2">
    <location>
        <begin position="7"/>
        <end position="63"/>
    </location>
</feature>
<proteinExistence type="inferred from homology"/>
<comment type="similarity">
    <text evidence="1">Belongs to the complex I LYR family.</text>
</comment>
<dbReference type="AlphaFoldDB" id="A0A2R5L6I9"/>
<dbReference type="PANTHER" id="PTHR13166">
    <property type="entry name" value="PROTEIN C6ORF149"/>
    <property type="match status" value="1"/>
</dbReference>
<dbReference type="InterPro" id="IPR045297">
    <property type="entry name" value="Complex1_LYR_LYRM4"/>
</dbReference>
<evidence type="ECO:0000259" key="2">
    <source>
        <dbReference type="Pfam" id="PF05347"/>
    </source>
</evidence>
<dbReference type="InterPro" id="IPR008011">
    <property type="entry name" value="Complex1_LYR_dom"/>
</dbReference>
<dbReference type="InterPro" id="IPR051522">
    <property type="entry name" value="ISC_assembly_LYR"/>
</dbReference>
<reference evidence="3" key="1">
    <citation type="submission" date="2018-03" db="EMBL/GenBank/DDBJ databases">
        <title>The relapsing fever spirochete Borrelia turicatae persists in the highly oxidative environment of its soft-bodied tick vector.</title>
        <authorList>
            <person name="Bourret T.J."/>
            <person name="Boyle W.K."/>
            <person name="Valenzuela J.G."/>
            <person name="Oliveira F."/>
            <person name="Lopez J.E."/>
        </authorList>
    </citation>
    <scope>NUCLEOTIDE SEQUENCE</scope>
    <source>
        <strain evidence="3">Kansas strain/isolate</strain>
        <tissue evidence="3">Salivary glands</tissue>
    </source>
</reference>
<evidence type="ECO:0000256" key="1">
    <source>
        <dbReference type="ARBA" id="ARBA00009508"/>
    </source>
</evidence>
<dbReference type="GO" id="GO:1990221">
    <property type="term" value="C:L-cysteine desulfurase complex"/>
    <property type="evidence" value="ECO:0007669"/>
    <property type="project" value="TreeGrafter"/>
</dbReference>
<dbReference type="GO" id="GO:0005739">
    <property type="term" value="C:mitochondrion"/>
    <property type="evidence" value="ECO:0007669"/>
    <property type="project" value="TreeGrafter"/>
</dbReference>
<dbReference type="Pfam" id="PF05347">
    <property type="entry name" value="Complex1_LYR"/>
    <property type="match status" value="1"/>
</dbReference>
<accession>A0A2R5L6I9</accession>
<dbReference type="PANTHER" id="PTHR13166:SF7">
    <property type="entry name" value="LYR MOTIF-CONTAINING PROTEIN 4"/>
    <property type="match status" value="1"/>
</dbReference>
<sequence>MVVGRSEVLKLYKLLMRESGRFNSYIYRSYALRRVRDAFRENKAVQEQPEIEKLVREGYENLDIIKRQVLIGSLYKAGNIVVESQFKKT</sequence>
<evidence type="ECO:0000313" key="3">
    <source>
        <dbReference type="EMBL" id="MBY05070.1"/>
    </source>
</evidence>
<protein>
    <recommendedName>
        <fullName evidence="2">Complex 1 LYR protein domain-containing protein</fullName>
    </recommendedName>
</protein>
<name>A0A2R5L6I9_9ACAR</name>
<dbReference type="CDD" id="cd20264">
    <property type="entry name" value="Complex1_LYR_LYRM4"/>
    <property type="match status" value="1"/>
</dbReference>
<organism evidence="3">
    <name type="scientific">Ornithodoros turicata</name>
    <dbReference type="NCBI Taxonomy" id="34597"/>
    <lineage>
        <taxon>Eukaryota</taxon>
        <taxon>Metazoa</taxon>
        <taxon>Ecdysozoa</taxon>
        <taxon>Arthropoda</taxon>
        <taxon>Chelicerata</taxon>
        <taxon>Arachnida</taxon>
        <taxon>Acari</taxon>
        <taxon>Parasitiformes</taxon>
        <taxon>Ixodida</taxon>
        <taxon>Ixodoidea</taxon>
        <taxon>Argasidae</taxon>
        <taxon>Ornithodorinae</taxon>
        <taxon>Ornithodoros</taxon>
    </lineage>
</organism>
<dbReference type="EMBL" id="GGLE01000944">
    <property type="protein sequence ID" value="MBY05070.1"/>
    <property type="molecule type" value="Transcribed_RNA"/>
</dbReference>
<dbReference type="GO" id="GO:0016226">
    <property type="term" value="P:iron-sulfur cluster assembly"/>
    <property type="evidence" value="ECO:0007669"/>
    <property type="project" value="InterPro"/>
</dbReference>